<dbReference type="EMBL" id="BAAFZP010000001">
    <property type="protein sequence ID" value="GAB1582159.1"/>
    <property type="molecule type" value="Genomic_DNA"/>
</dbReference>
<proteinExistence type="predicted"/>
<sequence>MLYAPVCLTQRTNTIDKRYDLAIVLIMPKMVFFGHFYDRFDNVWEASTAASTLLEGVVDLGRHNKLPAIFIEEPDDRVLDLFLGNNIAVADQHQNEKPVYRKETLFREQAFFRETPA</sequence>
<protein>
    <submittedName>
        <fullName evidence="1">Uncharacterized protein</fullName>
    </submittedName>
</protein>
<gene>
    <name evidence="1" type="ORF">PPNSA23_21020</name>
</gene>
<organism evidence="1 2">
    <name type="scientific">Phyllobacterium phragmitis</name>
    <dbReference type="NCBI Taxonomy" id="2670329"/>
    <lineage>
        <taxon>Bacteria</taxon>
        <taxon>Pseudomonadati</taxon>
        <taxon>Pseudomonadota</taxon>
        <taxon>Alphaproteobacteria</taxon>
        <taxon>Hyphomicrobiales</taxon>
        <taxon>Phyllobacteriaceae</taxon>
        <taxon>Phyllobacterium</taxon>
    </lineage>
</organism>
<accession>A0ABQ0GZT7</accession>
<comment type="caution">
    <text evidence="1">The sequence shown here is derived from an EMBL/GenBank/DDBJ whole genome shotgun (WGS) entry which is preliminary data.</text>
</comment>
<evidence type="ECO:0000313" key="1">
    <source>
        <dbReference type="EMBL" id="GAB1582159.1"/>
    </source>
</evidence>
<dbReference type="Proteomes" id="UP001628091">
    <property type="component" value="Unassembled WGS sequence"/>
</dbReference>
<reference evidence="1 2" key="1">
    <citation type="submission" date="2024-10" db="EMBL/GenBank/DDBJ databases">
        <title>Isolation, draft genome sequencing and identification of Phyllobacterium sp. NSA23, isolated from leaf soil.</title>
        <authorList>
            <person name="Akita H."/>
        </authorList>
    </citation>
    <scope>NUCLEOTIDE SEQUENCE [LARGE SCALE GENOMIC DNA]</scope>
    <source>
        <strain evidence="1 2">NSA23</strain>
    </source>
</reference>
<name>A0ABQ0GZT7_9HYPH</name>
<keyword evidence="2" id="KW-1185">Reference proteome</keyword>
<evidence type="ECO:0000313" key="2">
    <source>
        <dbReference type="Proteomes" id="UP001628091"/>
    </source>
</evidence>